<dbReference type="EMBL" id="VJMH01007304">
    <property type="protein sequence ID" value="KAF0684261.1"/>
    <property type="molecule type" value="Genomic_DNA"/>
</dbReference>
<proteinExistence type="predicted"/>
<accession>A0A485LQ41</accession>
<dbReference type="OrthoDB" id="72677at2759"/>
<name>A0A485LQ41_9STRA</name>
<dbReference type="AlphaFoldDB" id="A0A485LQ41"/>
<evidence type="ECO:0000313" key="3">
    <source>
        <dbReference type="EMBL" id="VFU00370.1"/>
    </source>
</evidence>
<reference evidence="2" key="2">
    <citation type="submission" date="2019-06" db="EMBL/GenBank/DDBJ databases">
        <title>Genomics analysis of Aphanomyces spp. identifies a new class of oomycete effector associated with host adaptation.</title>
        <authorList>
            <person name="Gaulin E."/>
        </authorList>
    </citation>
    <scope>NUCLEOTIDE SEQUENCE</scope>
    <source>
        <strain evidence="2">CBS 578.67</strain>
    </source>
</reference>
<reference evidence="3 4" key="1">
    <citation type="submission" date="2019-03" db="EMBL/GenBank/DDBJ databases">
        <authorList>
            <person name="Gaulin E."/>
            <person name="Dumas B."/>
        </authorList>
    </citation>
    <scope>NUCLEOTIDE SEQUENCE [LARGE SCALE GENOMIC DNA]</scope>
    <source>
        <strain evidence="3">CBS 568.67</strain>
    </source>
</reference>
<feature type="region of interest" description="Disordered" evidence="1">
    <location>
        <begin position="48"/>
        <end position="71"/>
    </location>
</feature>
<evidence type="ECO:0000256" key="1">
    <source>
        <dbReference type="SAM" id="MobiDB-lite"/>
    </source>
</evidence>
<sequence length="444" mass="49730">MDKDESRRTWSVGDLHVLLTNDDELRDEFAQVCDLLLDGTTPDLSAPLWAEETSTSATAPRTKGRKARRAPHVRFEVRQKQEMVHLREQVEQLKKCLQASQAKRSPLLKSSSVVPTTSIWEHIAKRERTEAQNVFTENELLKDAVHEQVTFIEHMEKLCRKKLRLAKDDVEAWEGYRLAAHESLRVAAIHAIADRQLRRLGPTIAAAGIPNTAKEYLNIQIVPMPSGASRLEYVNHIVLAAPFEAIGQAVWRVLGCETPPLLPPGMTDKVEVIDGRTIYYQTTDTARRCYANTIRKYYVEADCHTIVARTVLEDALMLHMEHGAVEDKSGWLQVVPLTRDSTKCILTIIFHIELGLLLPRQSEPVMDTVMDMMEQFSLAQKPEVPGTFPPASAAATLDVAAIPYLHIQSVVARAKTFVAKFSESVNSAIQTFLQETSNPTAAPL</sequence>
<protein>
    <submittedName>
        <fullName evidence="3">Aste57867_23725 protein</fullName>
    </submittedName>
</protein>
<feature type="compositionally biased region" description="Basic residues" evidence="1">
    <location>
        <begin position="62"/>
        <end position="71"/>
    </location>
</feature>
<gene>
    <name evidence="3" type="primary">Aste57867_23725</name>
    <name evidence="2" type="ORF">As57867_023653</name>
    <name evidence="3" type="ORF">ASTE57867_23725</name>
</gene>
<evidence type="ECO:0000313" key="2">
    <source>
        <dbReference type="EMBL" id="KAF0684261.1"/>
    </source>
</evidence>
<organism evidence="3 4">
    <name type="scientific">Aphanomyces stellatus</name>
    <dbReference type="NCBI Taxonomy" id="120398"/>
    <lineage>
        <taxon>Eukaryota</taxon>
        <taxon>Sar</taxon>
        <taxon>Stramenopiles</taxon>
        <taxon>Oomycota</taxon>
        <taxon>Saprolegniomycetes</taxon>
        <taxon>Saprolegniales</taxon>
        <taxon>Verrucalvaceae</taxon>
        <taxon>Aphanomyces</taxon>
    </lineage>
</organism>
<dbReference type="Proteomes" id="UP000332933">
    <property type="component" value="Unassembled WGS sequence"/>
</dbReference>
<keyword evidence="4" id="KW-1185">Reference proteome</keyword>
<evidence type="ECO:0000313" key="4">
    <source>
        <dbReference type="Proteomes" id="UP000332933"/>
    </source>
</evidence>
<dbReference type="EMBL" id="CAADRA010007330">
    <property type="protein sequence ID" value="VFU00370.1"/>
    <property type="molecule type" value="Genomic_DNA"/>
</dbReference>